<sequence length="85" mass="9648">MPDCWIKFAKVRPAGPAPTTVTERFNWDSPSPRPAVLRCSPQVVDWNLLVSVNWGLLEQRHYSEWLTVAIIPRNDDTAPTGECSR</sequence>
<accession>A0ABQ2IRT5</accession>
<organism evidence="1 2">
    <name type="scientific">Lentzea pudingi</name>
    <dbReference type="NCBI Taxonomy" id="1789439"/>
    <lineage>
        <taxon>Bacteria</taxon>
        <taxon>Bacillati</taxon>
        <taxon>Actinomycetota</taxon>
        <taxon>Actinomycetes</taxon>
        <taxon>Pseudonocardiales</taxon>
        <taxon>Pseudonocardiaceae</taxon>
        <taxon>Lentzea</taxon>
    </lineage>
</organism>
<keyword evidence="2" id="KW-1185">Reference proteome</keyword>
<proteinExistence type="predicted"/>
<name>A0ABQ2IRT5_9PSEU</name>
<evidence type="ECO:0000313" key="1">
    <source>
        <dbReference type="EMBL" id="GGN21818.1"/>
    </source>
</evidence>
<reference evidence="2" key="1">
    <citation type="journal article" date="2019" name="Int. J. Syst. Evol. Microbiol.">
        <title>The Global Catalogue of Microorganisms (GCM) 10K type strain sequencing project: providing services to taxonomists for standard genome sequencing and annotation.</title>
        <authorList>
            <consortium name="The Broad Institute Genomics Platform"/>
            <consortium name="The Broad Institute Genome Sequencing Center for Infectious Disease"/>
            <person name="Wu L."/>
            <person name="Ma J."/>
        </authorList>
    </citation>
    <scope>NUCLEOTIDE SEQUENCE [LARGE SCALE GENOMIC DNA]</scope>
    <source>
        <strain evidence="2">CGMCC 4.7319</strain>
    </source>
</reference>
<dbReference type="EMBL" id="BMNC01000017">
    <property type="protein sequence ID" value="GGN21818.1"/>
    <property type="molecule type" value="Genomic_DNA"/>
</dbReference>
<protein>
    <submittedName>
        <fullName evidence="1">Uncharacterized protein</fullName>
    </submittedName>
</protein>
<evidence type="ECO:0000313" key="2">
    <source>
        <dbReference type="Proteomes" id="UP000597656"/>
    </source>
</evidence>
<dbReference type="Proteomes" id="UP000597656">
    <property type="component" value="Unassembled WGS sequence"/>
</dbReference>
<comment type="caution">
    <text evidence="1">The sequence shown here is derived from an EMBL/GenBank/DDBJ whole genome shotgun (WGS) entry which is preliminary data.</text>
</comment>
<gene>
    <name evidence="1" type="ORF">GCM10011609_73900</name>
</gene>